<evidence type="ECO:0000313" key="4">
    <source>
        <dbReference type="EMBL" id="KAK9701931.1"/>
    </source>
</evidence>
<dbReference type="SUPFAM" id="SSF46689">
    <property type="entry name" value="Homeodomain-like"/>
    <property type="match status" value="1"/>
</dbReference>
<keyword evidence="2" id="KW-1133">Transmembrane helix</keyword>
<dbReference type="GO" id="GO:0005634">
    <property type="term" value="C:nucleus"/>
    <property type="evidence" value="ECO:0007669"/>
    <property type="project" value="UniProtKB-SubCell"/>
</dbReference>
<feature type="transmembrane region" description="Helical" evidence="2">
    <location>
        <begin position="326"/>
        <end position="345"/>
    </location>
</feature>
<comment type="subcellular location">
    <subcellularLocation>
        <location evidence="1">Nucleus</location>
    </subcellularLocation>
</comment>
<proteinExistence type="predicted"/>
<accession>A0AAW1JF93</accession>
<dbReference type="EMBL" id="JASPKY010000404">
    <property type="protein sequence ID" value="KAK9701931.1"/>
    <property type="molecule type" value="Genomic_DNA"/>
</dbReference>
<dbReference type="InterPro" id="IPR007889">
    <property type="entry name" value="HTH_Psq"/>
</dbReference>
<sequence>MAPPVRAILVKMSLKRHSSANLRKYKTYSSDSLAKALDSVKNEGMSVKRASEYYDINRSTLINHLKNCKCGPVGRPTILTQEEEQANAIGGFSDAGIYPLNKEKILEKAIESTVFDEAPPADSNPVTDKLTSTRSCRLNRVSDTNTNIPVSSTASAEPFSPEQLEAYILSVLQRQQNLLLQVKELRKTTQVTARTSEIEDSEEASDGSLVLETDTLTETFSDMESLEATEVENKENDTGNQDNSKVTVGAWVLVKFKRMKDSDRLVHYIGQITEIVECSEEILVNFLRRKEKCFIFPENKDESILPIDDVARVLPEPYIRRGMHTFNCSLCCTVTMFLMFLLLFIS</sequence>
<keyword evidence="2" id="KW-0812">Transmembrane</keyword>
<keyword evidence="5" id="KW-1185">Reference proteome</keyword>
<dbReference type="AlphaFoldDB" id="A0AAW1JF93"/>
<dbReference type="Proteomes" id="UP001458880">
    <property type="component" value="Unassembled WGS sequence"/>
</dbReference>
<keyword evidence="4" id="KW-0238">DNA-binding</keyword>
<dbReference type="Pfam" id="PF05225">
    <property type="entry name" value="HTH_psq"/>
    <property type="match status" value="1"/>
</dbReference>
<protein>
    <submittedName>
        <fullName evidence="4">CENP-B N-terminal DNA-binding domain</fullName>
    </submittedName>
</protein>
<feature type="domain" description="HTH psq-type" evidence="3">
    <location>
        <begin position="31"/>
        <end position="66"/>
    </location>
</feature>
<keyword evidence="2" id="KW-0472">Membrane</keyword>
<evidence type="ECO:0000259" key="3">
    <source>
        <dbReference type="Pfam" id="PF05225"/>
    </source>
</evidence>
<evidence type="ECO:0000256" key="2">
    <source>
        <dbReference type="SAM" id="Phobius"/>
    </source>
</evidence>
<dbReference type="GO" id="GO:0003677">
    <property type="term" value="F:DNA binding"/>
    <property type="evidence" value="ECO:0007669"/>
    <property type="project" value="UniProtKB-KW"/>
</dbReference>
<gene>
    <name evidence="4" type="ORF">QE152_g30272</name>
</gene>
<reference evidence="4 5" key="1">
    <citation type="journal article" date="2024" name="BMC Genomics">
        <title>De novo assembly and annotation of Popillia japonica's genome with initial clues to its potential as an invasive pest.</title>
        <authorList>
            <person name="Cucini C."/>
            <person name="Boschi S."/>
            <person name="Funari R."/>
            <person name="Cardaioli E."/>
            <person name="Iannotti N."/>
            <person name="Marturano G."/>
            <person name="Paoli F."/>
            <person name="Bruttini M."/>
            <person name="Carapelli A."/>
            <person name="Frati F."/>
            <person name="Nardi F."/>
        </authorList>
    </citation>
    <scope>NUCLEOTIDE SEQUENCE [LARGE SCALE GENOMIC DNA]</scope>
    <source>
        <strain evidence="4">DMR45628</strain>
    </source>
</reference>
<evidence type="ECO:0000313" key="5">
    <source>
        <dbReference type="Proteomes" id="UP001458880"/>
    </source>
</evidence>
<evidence type="ECO:0000256" key="1">
    <source>
        <dbReference type="ARBA" id="ARBA00004123"/>
    </source>
</evidence>
<name>A0AAW1JF93_POPJA</name>
<organism evidence="4 5">
    <name type="scientific">Popillia japonica</name>
    <name type="common">Japanese beetle</name>
    <dbReference type="NCBI Taxonomy" id="7064"/>
    <lineage>
        <taxon>Eukaryota</taxon>
        <taxon>Metazoa</taxon>
        <taxon>Ecdysozoa</taxon>
        <taxon>Arthropoda</taxon>
        <taxon>Hexapoda</taxon>
        <taxon>Insecta</taxon>
        <taxon>Pterygota</taxon>
        <taxon>Neoptera</taxon>
        <taxon>Endopterygota</taxon>
        <taxon>Coleoptera</taxon>
        <taxon>Polyphaga</taxon>
        <taxon>Scarabaeiformia</taxon>
        <taxon>Scarabaeidae</taxon>
        <taxon>Rutelinae</taxon>
        <taxon>Popillia</taxon>
    </lineage>
</organism>
<dbReference type="InterPro" id="IPR009057">
    <property type="entry name" value="Homeodomain-like_sf"/>
</dbReference>
<comment type="caution">
    <text evidence="4">The sequence shown here is derived from an EMBL/GenBank/DDBJ whole genome shotgun (WGS) entry which is preliminary data.</text>
</comment>
<dbReference type="Gene3D" id="1.10.10.60">
    <property type="entry name" value="Homeodomain-like"/>
    <property type="match status" value="1"/>
</dbReference>